<proteinExistence type="inferred from homology"/>
<dbReference type="EMBL" id="JAJJHW010002585">
    <property type="protein sequence ID" value="KAH8371321.1"/>
    <property type="molecule type" value="Genomic_DNA"/>
</dbReference>
<dbReference type="InterPro" id="IPR028108">
    <property type="entry name" value="DUF4505"/>
</dbReference>
<feature type="non-terminal residue" evidence="2">
    <location>
        <position position="166"/>
    </location>
</feature>
<comment type="caution">
    <text evidence="2">The sequence shown here is derived from an EMBL/GenBank/DDBJ whole genome shotgun (WGS) entry which is preliminary data.</text>
</comment>
<name>A0AAD4K2N3_9MUSC</name>
<evidence type="ECO:0000313" key="2">
    <source>
        <dbReference type="EMBL" id="KAH8371321.1"/>
    </source>
</evidence>
<evidence type="ECO:0000256" key="1">
    <source>
        <dbReference type="ARBA" id="ARBA00006322"/>
    </source>
</evidence>
<feature type="non-terminal residue" evidence="2">
    <location>
        <position position="1"/>
    </location>
</feature>
<dbReference type="AlphaFoldDB" id="A0AAD4K2N3"/>
<gene>
    <name evidence="2" type="ORF">KR093_006889</name>
</gene>
<dbReference type="PANTHER" id="PTHR31449">
    <property type="entry name" value="UPF0598 PROTEIN C8ORF82"/>
    <property type="match status" value="1"/>
</dbReference>
<dbReference type="Proteomes" id="UP001200034">
    <property type="component" value="Unassembled WGS sequence"/>
</dbReference>
<keyword evidence="3" id="KW-1185">Reference proteome</keyword>
<reference evidence="2" key="1">
    <citation type="journal article" date="2021" name="Mol. Ecol. Resour.">
        <title>Phylogenomic analyses of the genus Drosophila reveals genomic signals of climate adaptation.</title>
        <authorList>
            <person name="Li F."/>
            <person name="Rane R.V."/>
            <person name="Luria V."/>
            <person name="Xiong Z."/>
            <person name="Chen J."/>
            <person name="Li Z."/>
            <person name="Catullo R.A."/>
            <person name="Griffin P.C."/>
            <person name="Schiffer M."/>
            <person name="Pearce S."/>
            <person name="Lee S.F."/>
            <person name="McElroy K."/>
            <person name="Stocker A."/>
            <person name="Shirriffs J."/>
            <person name="Cockerell F."/>
            <person name="Coppin C."/>
            <person name="Sgro C.M."/>
            <person name="Karger A."/>
            <person name="Cain J.W."/>
            <person name="Weber J.A."/>
            <person name="Santpere G."/>
            <person name="Kirschner M.W."/>
            <person name="Hoffmann A.A."/>
            <person name="Oakeshott J.G."/>
            <person name="Zhang G."/>
        </authorList>
    </citation>
    <scope>NUCLEOTIDE SEQUENCE</scope>
    <source>
        <strain evidence="2">BGI-SZ-2011g</strain>
    </source>
</reference>
<accession>A0AAD4K2N3</accession>
<protein>
    <submittedName>
        <fullName evidence="2">Uncharacterized protein</fullName>
    </submittedName>
</protein>
<comment type="similarity">
    <text evidence="1">Belongs to the UPF0598 family.</text>
</comment>
<evidence type="ECO:0000313" key="3">
    <source>
        <dbReference type="Proteomes" id="UP001200034"/>
    </source>
</evidence>
<dbReference type="Pfam" id="PF14956">
    <property type="entry name" value="DUF4505"/>
    <property type="match status" value="1"/>
</dbReference>
<dbReference type="PANTHER" id="PTHR31449:SF3">
    <property type="entry name" value="UPF0598 PROTEIN C8ORF82"/>
    <property type="match status" value="1"/>
</dbReference>
<sequence length="166" mass="19490">QLFLDDAKMKNFTSCFKEKKFLQFFFSRLRQNETQRYEMFPFMSPCGRERNYVRCDDTPIVFTEHLINDTTEDNLSYAHGGPAMSVTFEPHKLYMHPETGRVYHPTWPKVGGIGLVRSKLAIELSQHFVFTGDDTSPTYFQWKGEQVKLQHDWIDGCQLQHNNNAN</sequence>
<organism evidence="2 3">
    <name type="scientific">Drosophila rubida</name>
    <dbReference type="NCBI Taxonomy" id="30044"/>
    <lineage>
        <taxon>Eukaryota</taxon>
        <taxon>Metazoa</taxon>
        <taxon>Ecdysozoa</taxon>
        <taxon>Arthropoda</taxon>
        <taxon>Hexapoda</taxon>
        <taxon>Insecta</taxon>
        <taxon>Pterygota</taxon>
        <taxon>Neoptera</taxon>
        <taxon>Endopterygota</taxon>
        <taxon>Diptera</taxon>
        <taxon>Brachycera</taxon>
        <taxon>Muscomorpha</taxon>
        <taxon>Ephydroidea</taxon>
        <taxon>Drosophilidae</taxon>
        <taxon>Drosophila</taxon>
    </lineage>
</organism>